<name>A0A1N7BJ60_9EURY</name>
<keyword evidence="1" id="KW-0472">Membrane</keyword>
<reference evidence="3" key="1">
    <citation type="submission" date="2017-01" db="EMBL/GenBank/DDBJ databases">
        <authorList>
            <person name="Varghese N."/>
            <person name="Submissions S."/>
        </authorList>
    </citation>
    <scope>NUCLEOTIDE SEQUENCE [LARGE SCALE GENOMIC DNA]</scope>
    <source>
        <strain evidence="3">CGMCC 1.7737</strain>
    </source>
</reference>
<evidence type="ECO:0000313" key="3">
    <source>
        <dbReference type="Proteomes" id="UP000186914"/>
    </source>
</evidence>
<dbReference type="Proteomes" id="UP000186914">
    <property type="component" value="Unassembled WGS sequence"/>
</dbReference>
<proteinExistence type="predicted"/>
<organism evidence="2 3">
    <name type="scientific">Haladaptatus litoreus</name>
    <dbReference type="NCBI Taxonomy" id="553468"/>
    <lineage>
        <taxon>Archaea</taxon>
        <taxon>Methanobacteriati</taxon>
        <taxon>Methanobacteriota</taxon>
        <taxon>Stenosarchaea group</taxon>
        <taxon>Halobacteria</taxon>
        <taxon>Halobacteriales</taxon>
        <taxon>Haladaptataceae</taxon>
        <taxon>Haladaptatus</taxon>
    </lineage>
</organism>
<dbReference type="AlphaFoldDB" id="A0A1N7BJ60"/>
<evidence type="ECO:0000256" key="1">
    <source>
        <dbReference type="SAM" id="Phobius"/>
    </source>
</evidence>
<feature type="transmembrane region" description="Helical" evidence="1">
    <location>
        <begin position="139"/>
        <end position="157"/>
    </location>
</feature>
<accession>A0A1N7BJ60</accession>
<dbReference type="RefSeq" id="WP_076430603.1">
    <property type="nucleotide sequence ID" value="NZ_FTNO01000002.1"/>
</dbReference>
<feature type="transmembrane region" description="Helical" evidence="1">
    <location>
        <begin position="83"/>
        <end position="103"/>
    </location>
</feature>
<protein>
    <submittedName>
        <fullName evidence="2">Uncharacterized protein</fullName>
    </submittedName>
</protein>
<dbReference type="EMBL" id="FTNO01000002">
    <property type="protein sequence ID" value="SIR51405.1"/>
    <property type="molecule type" value="Genomic_DNA"/>
</dbReference>
<keyword evidence="3" id="KW-1185">Reference proteome</keyword>
<evidence type="ECO:0000313" key="2">
    <source>
        <dbReference type="EMBL" id="SIR51405.1"/>
    </source>
</evidence>
<keyword evidence="1" id="KW-0812">Transmembrane</keyword>
<gene>
    <name evidence="2" type="ORF">SAMN05421858_2587</name>
</gene>
<keyword evidence="1" id="KW-1133">Transmembrane helix</keyword>
<dbReference type="OrthoDB" id="222505at2157"/>
<sequence>MRQSPLSEASDDRLLDMLFAGEDIEEEIELDGARIAVTSHRVLAFMPEGGGRRFDHADRPNVLNASVQPTGHDSYLSWVIRSVVYGIILLGGGFLINSSGILVRLGNTEAPNDQIIGGVGQMISSMAVMFGILTDAFLLIGGVLLFVGFVLGALYFVTRSEELVIERAGREPIYVPVNGKEAEDAARRIRTTLGREKA</sequence>